<dbReference type="Pfam" id="PF13476">
    <property type="entry name" value="AAA_23"/>
    <property type="match status" value="1"/>
</dbReference>
<proteinExistence type="predicted"/>
<dbReference type="GO" id="GO:0006302">
    <property type="term" value="P:double-strand break repair"/>
    <property type="evidence" value="ECO:0007669"/>
    <property type="project" value="InterPro"/>
</dbReference>
<dbReference type="GO" id="GO:0000731">
    <property type="term" value="P:DNA synthesis involved in DNA repair"/>
    <property type="evidence" value="ECO:0007669"/>
    <property type="project" value="TreeGrafter"/>
</dbReference>
<sequence length="555" mass="61558">MRIESISAAHFRGISRGSLTFTDQSGIARSALLLGDNGSGKSSFLEALNFALTGYPPQLVEPGRRRRVDPRNLIAVEADQTSAEAKLDDGRSLRSTLTHTNDGNEFRRVAVMIKRDHLLAFSRATDDQRGGFLRSIVETKYLPKDEPGEDEAPLRQAKKEARIAFDDAYAELSRSLRLTARDKPNLEVRSAEIFRTANRITKKQVRLGRARKLGDQIDRLVALGDSLQQAALDHESASNALISVRRVRQRRRVIDVLVRASDRLNAAFQKLAHQDTRRVVSKIEITQVGGGHVALSVVLPDGSRVPASSVLSEASLDLAALLAIVSLIQDGVHRGQPPILILDDVFHSVDSLLRDKLAAHFFTEFSDWQLIMAFHDRVWFERFVDIAKETGFPHVRRRVWRGMDGEIRVADGYRGSRDHLEEVLQDGEFSLVPTVAARVLEELAESLSMSLKVRVTRSEADKYTLGDLLPGIRERLGQFSIVSGLLDRLDAAKHLRNLVGAHSTSWAEGFPDAEAEEFGRTVLDLYAAAVCPSCQSPLRLKKEGIACRCGQLSAV</sequence>
<name>A0A7Y4KXZ5_9ACTN</name>
<dbReference type="InterPro" id="IPR038729">
    <property type="entry name" value="Rad50/SbcC_AAA"/>
</dbReference>
<organism evidence="6 7">
    <name type="scientific">Kribbella sandramycini</name>
    <dbReference type="NCBI Taxonomy" id="60450"/>
    <lineage>
        <taxon>Bacteria</taxon>
        <taxon>Bacillati</taxon>
        <taxon>Actinomycetota</taxon>
        <taxon>Actinomycetes</taxon>
        <taxon>Propionibacteriales</taxon>
        <taxon>Kribbellaceae</taxon>
        <taxon>Kribbella</taxon>
    </lineage>
</organism>
<gene>
    <name evidence="5" type="ORF">HNR71_005082</name>
    <name evidence="6" type="ORF">HPO96_10725</name>
</gene>
<dbReference type="SUPFAM" id="SSF52540">
    <property type="entry name" value="P-loop containing nucleoside triphosphate hydrolases"/>
    <property type="match status" value="1"/>
</dbReference>
<evidence type="ECO:0000259" key="4">
    <source>
        <dbReference type="Pfam" id="PF13476"/>
    </source>
</evidence>
<feature type="domain" description="Rad50/SbcC-type AAA" evidence="4">
    <location>
        <begin position="11"/>
        <end position="99"/>
    </location>
</feature>
<keyword evidence="2" id="KW-0234">DNA repair</keyword>
<keyword evidence="1" id="KW-0227">DNA damage</keyword>
<keyword evidence="7" id="KW-1185">Reference proteome</keyword>
<dbReference type="RefSeq" id="WP_171673202.1">
    <property type="nucleotide sequence ID" value="NZ_BAAAGT010000002.1"/>
</dbReference>
<dbReference type="Proteomes" id="UP000553957">
    <property type="component" value="Unassembled WGS sequence"/>
</dbReference>
<evidence type="ECO:0000256" key="3">
    <source>
        <dbReference type="ARBA" id="ARBA00023236"/>
    </source>
</evidence>
<dbReference type="Gene3D" id="3.40.50.300">
    <property type="entry name" value="P-loop containing nucleotide triphosphate hydrolases"/>
    <property type="match status" value="1"/>
</dbReference>
<dbReference type="AlphaFoldDB" id="A0A7Y4KXZ5"/>
<reference evidence="5 8" key="2">
    <citation type="submission" date="2020-08" db="EMBL/GenBank/DDBJ databases">
        <title>Sequencing the genomes of 1000 actinobacteria strains.</title>
        <authorList>
            <person name="Klenk H.-P."/>
        </authorList>
    </citation>
    <scope>NUCLEOTIDE SEQUENCE [LARGE SCALE GENOMIC DNA]</scope>
    <source>
        <strain evidence="5 8">DSM 15626</strain>
    </source>
</reference>
<dbReference type="EMBL" id="JABJRC010000002">
    <property type="protein sequence ID" value="NOL40719.1"/>
    <property type="molecule type" value="Genomic_DNA"/>
</dbReference>
<reference evidence="6 7" key="1">
    <citation type="submission" date="2020-05" db="EMBL/GenBank/DDBJ databases">
        <title>Genome sequence of Kribbella sandramycini ATCC 39419.</title>
        <authorList>
            <person name="Maclea K.S."/>
            <person name="Fair J.L."/>
        </authorList>
    </citation>
    <scope>NUCLEOTIDE SEQUENCE [LARGE SCALE GENOMIC DNA]</scope>
    <source>
        <strain evidence="6 7">ATCC 39419</strain>
    </source>
</reference>
<evidence type="ECO:0000313" key="5">
    <source>
        <dbReference type="EMBL" id="MBB6569445.1"/>
    </source>
</evidence>
<evidence type="ECO:0000256" key="2">
    <source>
        <dbReference type="ARBA" id="ARBA00023204"/>
    </source>
</evidence>
<evidence type="ECO:0000313" key="7">
    <source>
        <dbReference type="Proteomes" id="UP000534306"/>
    </source>
</evidence>
<evidence type="ECO:0000256" key="1">
    <source>
        <dbReference type="ARBA" id="ARBA00022763"/>
    </source>
</evidence>
<dbReference type="PANTHER" id="PTHR32182">
    <property type="entry name" value="DNA REPLICATION AND REPAIR PROTEIN RECF"/>
    <property type="match status" value="1"/>
</dbReference>
<dbReference type="PANTHER" id="PTHR32182:SF0">
    <property type="entry name" value="DNA REPLICATION AND REPAIR PROTEIN RECF"/>
    <property type="match status" value="1"/>
</dbReference>
<dbReference type="InterPro" id="IPR027417">
    <property type="entry name" value="P-loop_NTPase"/>
</dbReference>
<evidence type="ECO:0000313" key="8">
    <source>
        <dbReference type="Proteomes" id="UP000553957"/>
    </source>
</evidence>
<accession>A0A7Y4KXZ5</accession>
<protein>
    <submittedName>
        <fullName evidence="6">AAA family ATPase</fullName>
    </submittedName>
    <submittedName>
        <fullName evidence="5">Recombinational DNA repair ATPase RecF</fullName>
    </submittedName>
</protein>
<keyword evidence="3" id="KW-0742">SOS response</keyword>
<dbReference type="GO" id="GO:0009432">
    <property type="term" value="P:SOS response"/>
    <property type="evidence" value="ECO:0007669"/>
    <property type="project" value="UniProtKB-KW"/>
</dbReference>
<evidence type="ECO:0000313" key="6">
    <source>
        <dbReference type="EMBL" id="NOL40719.1"/>
    </source>
</evidence>
<comment type="caution">
    <text evidence="6">The sequence shown here is derived from an EMBL/GenBank/DDBJ whole genome shotgun (WGS) entry which is preliminary data.</text>
</comment>
<dbReference type="EMBL" id="JACHKF010000001">
    <property type="protein sequence ID" value="MBB6569445.1"/>
    <property type="molecule type" value="Genomic_DNA"/>
</dbReference>
<dbReference type="GO" id="GO:0016887">
    <property type="term" value="F:ATP hydrolysis activity"/>
    <property type="evidence" value="ECO:0007669"/>
    <property type="project" value="InterPro"/>
</dbReference>
<dbReference type="Proteomes" id="UP000534306">
    <property type="component" value="Unassembled WGS sequence"/>
</dbReference>